<reference evidence="1 2" key="1">
    <citation type="journal article" date="2018" name="Mol. Plant">
        <title>The genome of Artemisia annua provides insight into the evolution of Asteraceae family and artemisinin biosynthesis.</title>
        <authorList>
            <person name="Shen Q."/>
            <person name="Zhang L."/>
            <person name="Liao Z."/>
            <person name="Wang S."/>
            <person name="Yan T."/>
            <person name="Shi P."/>
            <person name="Liu M."/>
            <person name="Fu X."/>
            <person name="Pan Q."/>
            <person name="Wang Y."/>
            <person name="Lv Z."/>
            <person name="Lu X."/>
            <person name="Zhang F."/>
            <person name="Jiang W."/>
            <person name="Ma Y."/>
            <person name="Chen M."/>
            <person name="Hao X."/>
            <person name="Li L."/>
            <person name="Tang Y."/>
            <person name="Lv G."/>
            <person name="Zhou Y."/>
            <person name="Sun X."/>
            <person name="Brodelius P.E."/>
            <person name="Rose J.K.C."/>
            <person name="Tang K."/>
        </authorList>
    </citation>
    <scope>NUCLEOTIDE SEQUENCE [LARGE SCALE GENOMIC DNA]</scope>
    <source>
        <strain evidence="2">cv. Huhao1</strain>
        <tissue evidence="1">Leaf</tissue>
    </source>
</reference>
<dbReference type="OrthoDB" id="264532at2759"/>
<sequence length="352" mass="40743">MASSEVVRDPRSPPSANEVQSIPEAINVELRKELNHFEDVISQMIFRNVENNMIMLMPLYFIIYQVFQQKLSVVVTSSPCYNLTVTYSEAVLANIDEHSYMKLIRGINFLGTLHRKIKENKFLFTNLINSKGDNFNQPVMGRSSKIEFCFKEICSRLNQHAIHNITYVAFATESVMLFIRSETDEIYKICSVIGSPTEFIWREGLEPASKIRYRFPKVDIVQKDGIQQLIHKHRHHHQHRAVIAVADLKGFMPIPKIKVLASTGVFYTPFFKTCMGMDWTDASNEENFSILLKSLTVYYFHRDNNTWHIGGKMISYDPKDLPTKEQVDLNQQENKVFLLMFKGVFGYYCAAI</sequence>
<keyword evidence="2" id="KW-1185">Reference proteome</keyword>
<keyword evidence="1" id="KW-0808">Transferase</keyword>
<evidence type="ECO:0000313" key="2">
    <source>
        <dbReference type="Proteomes" id="UP000245207"/>
    </source>
</evidence>
<dbReference type="Proteomes" id="UP000245207">
    <property type="component" value="Unassembled WGS sequence"/>
</dbReference>
<protein>
    <submittedName>
        <fullName evidence="1">Cyclin-dependent kinase F-4</fullName>
    </submittedName>
</protein>
<keyword evidence="1" id="KW-0418">Kinase</keyword>
<name>A0A2U1L3I5_ARTAN</name>
<dbReference type="EMBL" id="PKPP01011753">
    <property type="protein sequence ID" value="PWA43568.1"/>
    <property type="molecule type" value="Genomic_DNA"/>
</dbReference>
<organism evidence="1 2">
    <name type="scientific">Artemisia annua</name>
    <name type="common">Sweet wormwood</name>
    <dbReference type="NCBI Taxonomy" id="35608"/>
    <lineage>
        <taxon>Eukaryota</taxon>
        <taxon>Viridiplantae</taxon>
        <taxon>Streptophyta</taxon>
        <taxon>Embryophyta</taxon>
        <taxon>Tracheophyta</taxon>
        <taxon>Spermatophyta</taxon>
        <taxon>Magnoliopsida</taxon>
        <taxon>eudicotyledons</taxon>
        <taxon>Gunneridae</taxon>
        <taxon>Pentapetalae</taxon>
        <taxon>asterids</taxon>
        <taxon>campanulids</taxon>
        <taxon>Asterales</taxon>
        <taxon>Asteraceae</taxon>
        <taxon>Asteroideae</taxon>
        <taxon>Anthemideae</taxon>
        <taxon>Artemisiinae</taxon>
        <taxon>Artemisia</taxon>
    </lineage>
</organism>
<comment type="caution">
    <text evidence="1">The sequence shown here is derived from an EMBL/GenBank/DDBJ whole genome shotgun (WGS) entry which is preliminary data.</text>
</comment>
<gene>
    <name evidence="1" type="ORF">CTI12_AA534450</name>
</gene>
<accession>A0A2U1L3I5</accession>
<dbReference type="AlphaFoldDB" id="A0A2U1L3I5"/>
<dbReference type="GO" id="GO:0016301">
    <property type="term" value="F:kinase activity"/>
    <property type="evidence" value="ECO:0007669"/>
    <property type="project" value="UniProtKB-KW"/>
</dbReference>
<proteinExistence type="predicted"/>
<dbReference type="STRING" id="35608.A0A2U1L3I5"/>
<evidence type="ECO:0000313" key="1">
    <source>
        <dbReference type="EMBL" id="PWA43568.1"/>
    </source>
</evidence>